<dbReference type="InterPro" id="IPR011990">
    <property type="entry name" value="TPR-like_helical_dom_sf"/>
</dbReference>
<accession>A0A5M6CE85</accession>
<dbReference type="SUPFAM" id="SSF48452">
    <property type="entry name" value="TPR-like"/>
    <property type="match status" value="1"/>
</dbReference>
<evidence type="ECO:0008006" key="4">
    <source>
        <dbReference type="Google" id="ProtNLM"/>
    </source>
</evidence>
<evidence type="ECO:0000313" key="3">
    <source>
        <dbReference type="Proteomes" id="UP000323632"/>
    </source>
</evidence>
<evidence type="ECO:0000256" key="1">
    <source>
        <dbReference type="SAM" id="MobiDB-lite"/>
    </source>
</evidence>
<reference evidence="2 3" key="1">
    <citation type="submission" date="2019-09" db="EMBL/GenBank/DDBJ databases">
        <title>Genome sequence and assembly of Taibaiella sp.</title>
        <authorList>
            <person name="Chhetri G."/>
        </authorList>
    </citation>
    <scope>NUCLEOTIDE SEQUENCE [LARGE SCALE GENOMIC DNA]</scope>
    <source>
        <strain evidence="2 3">KVB11</strain>
    </source>
</reference>
<organism evidence="2 3">
    <name type="scientific">Taibaiella lutea</name>
    <dbReference type="NCBI Taxonomy" id="2608001"/>
    <lineage>
        <taxon>Bacteria</taxon>
        <taxon>Pseudomonadati</taxon>
        <taxon>Bacteroidota</taxon>
        <taxon>Chitinophagia</taxon>
        <taxon>Chitinophagales</taxon>
        <taxon>Chitinophagaceae</taxon>
        <taxon>Taibaiella</taxon>
    </lineage>
</organism>
<name>A0A5M6CE85_9BACT</name>
<dbReference type="EMBL" id="VWSH01000004">
    <property type="protein sequence ID" value="KAA5532172.1"/>
    <property type="molecule type" value="Genomic_DNA"/>
</dbReference>
<dbReference type="Proteomes" id="UP000323632">
    <property type="component" value="Unassembled WGS sequence"/>
</dbReference>
<sequence>MIKHQHISDDKIDAAKQLEKENKPEEAEKAYLEIIKEIPAAYEAYNRLLIIYRKQKAYRKELATVNKLSELLRPKSLINKNNG</sequence>
<keyword evidence="3" id="KW-1185">Reference proteome</keyword>
<proteinExistence type="predicted"/>
<gene>
    <name evidence="2" type="ORF">F0919_15335</name>
</gene>
<protein>
    <recommendedName>
        <fullName evidence="4">Tetratricopeptide repeat protein</fullName>
    </recommendedName>
</protein>
<dbReference type="RefSeq" id="WP_150033674.1">
    <property type="nucleotide sequence ID" value="NZ_VWSH01000004.1"/>
</dbReference>
<evidence type="ECO:0000313" key="2">
    <source>
        <dbReference type="EMBL" id="KAA5532172.1"/>
    </source>
</evidence>
<feature type="region of interest" description="Disordered" evidence="1">
    <location>
        <begin position="1"/>
        <end position="25"/>
    </location>
</feature>
<dbReference type="AlphaFoldDB" id="A0A5M6CE85"/>
<dbReference type="Gene3D" id="1.25.40.10">
    <property type="entry name" value="Tetratricopeptide repeat domain"/>
    <property type="match status" value="1"/>
</dbReference>
<comment type="caution">
    <text evidence="2">The sequence shown here is derived from an EMBL/GenBank/DDBJ whole genome shotgun (WGS) entry which is preliminary data.</text>
</comment>